<evidence type="ECO:0000256" key="2">
    <source>
        <dbReference type="SAM" id="Phobius"/>
    </source>
</evidence>
<protein>
    <recommendedName>
        <fullName evidence="3">DUF7703 domain-containing protein</fullName>
    </recommendedName>
</protein>
<dbReference type="Pfam" id="PF24802">
    <property type="entry name" value="DUF7703"/>
    <property type="match status" value="1"/>
</dbReference>
<feature type="transmembrane region" description="Helical" evidence="2">
    <location>
        <begin position="204"/>
        <end position="223"/>
    </location>
</feature>
<gene>
    <name evidence="4" type="ORF">PT974_03686</name>
</gene>
<dbReference type="Proteomes" id="UP001338125">
    <property type="component" value="Unassembled WGS sequence"/>
</dbReference>
<sequence>MAVGMQIRSFGSAEGLPQASLTIIVVFLSLALYNVVELVCIIFTTFKRYAGVYFWSFSIATLGILLNCSGFFIKFWGPTSLGHLSLTISIIGWVFMVTGQSMVLWSRLHLVLQHEVRLRIVLYIIIIDAILMHGTIIPMAFIGFYESPQHWLPIVIAEKFELIVFFLQEVMLSSLYIISTISLFRLERSFRDTKPIRHLIQRVILVNFLVIFLDISIMTLEFANQYNYQTTYKPFAYSVKLKLEFTVLNSLVKLATGGWEMTSVDGVESVPTTTTSSTSKSPAGRPVAMTRALSYIPPSEYGNDSNGRHADQTLGENNIDRV</sequence>
<feature type="region of interest" description="Disordered" evidence="1">
    <location>
        <begin position="298"/>
        <end position="322"/>
    </location>
</feature>
<dbReference type="PANTHER" id="PTHR37013">
    <property type="entry name" value="INTEGRAL MEMBRANE PROTEIN (AFU_ORTHOLOGUE AFUA_1G05950)-RELATED"/>
    <property type="match status" value="1"/>
</dbReference>
<keyword evidence="2" id="KW-0812">Transmembrane</keyword>
<evidence type="ECO:0000256" key="1">
    <source>
        <dbReference type="SAM" id="MobiDB-lite"/>
    </source>
</evidence>
<feature type="transmembrane region" description="Helical" evidence="2">
    <location>
        <begin position="20"/>
        <end position="45"/>
    </location>
</feature>
<keyword evidence="2" id="KW-1133">Transmembrane helix</keyword>
<keyword evidence="5" id="KW-1185">Reference proteome</keyword>
<reference evidence="4 5" key="1">
    <citation type="submission" date="2024-01" db="EMBL/GenBank/DDBJ databases">
        <title>Complete genome of Cladobotryum mycophilum ATHUM6906.</title>
        <authorList>
            <person name="Christinaki A.C."/>
            <person name="Myridakis A.I."/>
            <person name="Kouvelis V.N."/>
        </authorList>
    </citation>
    <scope>NUCLEOTIDE SEQUENCE [LARGE SCALE GENOMIC DNA]</scope>
    <source>
        <strain evidence="4 5">ATHUM6906</strain>
    </source>
</reference>
<evidence type="ECO:0000313" key="4">
    <source>
        <dbReference type="EMBL" id="KAK5995285.1"/>
    </source>
</evidence>
<dbReference type="EMBL" id="JAVFKD010000004">
    <property type="protein sequence ID" value="KAK5995285.1"/>
    <property type="molecule type" value="Genomic_DNA"/>
</dbReference>
<dbReference type="InterPro" id="IPR056120">
    <property type="entry name" value="DUF7703"/>
</dbReference>
<feature type="transmembrane region" description="Helical" evidence="2">
    <location>
        <begin position="162"/>
        <end position="184"/>
    </location>
</feature>
<comment type="caution">
    <text evidence="4">The sequence shown here is derived from an EMBL/GenBank/DDBJ whole genome shotgun (WGS) entry which is preliminary data.</text>
</comment>
<feature type="transmembrane region" description="Helical" evidence="2">
    <location>
        <begin position="120"/>
        <end position="142"/>
    </location>
</feature>
<name>A0ABR0SU66_9HYPO</name>
<organism evidence="4 5">
    <name type="scientific">Cladobotryum mycophilum</name>
    <dbReference type="NCBI Taxonomy" id="491253"/>
    <lineage>
        <taxon>Eukaryota</taxon>
        <taxon>Fungi</taxon>
        <taxon>Dikarya</taxon>
        <taxon>Ascomycota</taxon>
        <taxon>Pezizomycotina</taxon>
        <taxon>Sordariomycetes</taxon>
        <taxon>Hypocreomycetidae</taxon>
        <taxon>Hypocreales</taxon>
        <taxon>Hypocreaceae</taxon>
        <taxon>Cladobotryum</taxon>
    </lineage>
</organism>
<feature type="transmembrane region" description="Helical" evidence="2">
    <location>
        <begin position="52"/>
        <end position="73"/>
    </location>
</feature>
<accession>A0ABR0SU66</accession>
<evidence type="ECO:0000313" key="5">
    <source>
        <dbReference type="Proteomes" id="UP001338125"/>
    </source>
</evidence>
<keyword evidence="2" id="KW-0472">Membrane</keyword>
<proteinExistence type="predicted"/>
<feature type="transmembrane region" description="Helical" evidence="2">
    <location>
        <begin position="85"/>
        <end position="108"/>
    </location>
</feature>
<evidence type="ECO:0000259" key="3">
    <source>
        <dbReference type="Pfam" id="PF24802"/>
    </source>
</evidence>
<dbReference type="PANTHER" id="PTHR37013:SF3">
    <property type="entry name" value="INTEGRAL MEMBRANE PROTEIN (AFU_ORTHOLOGUE AFUA_1G05950)"/>
    <property type="match status" value="1"/>
</dbReference>
<feature type="domain" description="DUF7703" evidence="3">
    <location>
        <begin position="18"/>
        <end position="254"/>
    </location>
</feature>